<keyword evidence="1" id="KW-0732">Signal</keyword>
<dbReference type="Proteomes" id="UP001416858">
    <property type="component" value="Unassembled WGS sequence"/>
</dbReference>
<sequence>MFIKRVCAVFLASLVMPPVASAANWTVVPARCNDVDIQRQDQVIEIRTTGSDPFLVGELSDLAAEDSVLQFDYFCVSGVKQVELFLGRPRYGDTPLSLPAIPVAETWQTYSTTVNLDSLRNANPDSKTMRIDLGRKPGVRIQLRNVHVRAKTPQEKDREAKQQQLRQQKVVAAERIENYLSQSFPARIDSVVVDPSTITVTFSGLPQSLSESELQLIECPPWQSIGQSADPRKVDVPIQLEGARGTVVLPRFEGHRDRLQSSWRLAKSVSGSLSYLTARTFATEIDVIGGNHSPHRPVPANQKGLGGIGLHGPIDELRELGVTAITVNIAITSFVKDAPGQGRIKIPTSGAPVYFDTLTLSHYDRVMNWARENNVVVSAIILIPTPRAGNDASPLVHPEHDGGIYTMPDLTTPRGTDIYAFVLSEMARRYSNTDSAPGGITNWIAHNEIDFHTVWTNMGLQPRTIVTESYYRSMRIIHNAARQHNPHARVFTSLTHHFNVPEDGQWRQLSGREVIESLQRYSVTEGDFAWGVAYHPYPQNLFAAVPWNDTRISDDFETPLITIQNLQVFGRFMQQESMRDSSGAVRPVLFSEQGFHTDSYDDDAQDRQAAALLYAMQKVRAMPMVESFHYHRWIDHPREGGLKVGLRTLPSETEPYGKRKRAWHMYQAIGTEREAQVSKGLPTP</sequence>
<feature type="chain" id="PRO_5046887485" description="DUF5722 domain-containing protein" evidence="1">
    <location>
        <begin position="23"/>
        <end position="684"/>
    </location>
</feature>
<accession>A0ABP9VQW2</accession>
<feature type="signal peptide" evidence="1">
    <location>
        <begin position="1"/>
        <end position="22"/>
    </location>
</feature>
<dbReference type="Pfam" id="PF18989">
    <property type="entry name" value="DUF5722"/>
    <property type="match status" value="1"/>
</dbReference>
<dbReference type="InterPro" id="IPR043780">
    <property type="entry name" value="DUF5722"/>
</dbReference>
<reference evidence="3 4" key="1">
    <citation type="submission" date="2024-02" db="EMBL/GenBank/DDBJ databases">
        <title>Rhodopirellula caenicola NBRC 110016.</title>
        <authorList>
            <person name="Ichikawa N."/>
            <person name="Katano-Makiyama Y."/>
            <person name="Hidaka K."/>
        </authorList>
    </citation>
    <scope>NUCLEOTIDE SEQUENCE [LARGE SCALE GENOMIC DNA]</scope>
    <source>
        <strain evidence="3 4">NBRC 110016</strain>
    </source>
</reference>
<proteinExistence type="predicted"/>
<feature type="domain" description="DUF5722" evidence="2">
    <location>
        <begin position="299"/>
        <end position="679"/>
    </location>
</feature>
<dbReference type="InterPro" id="IPR017853">
    <property type="entry name" value="GH"/>
</dbReference>
<dbReference type="EMBL" id="BAABRO010000005">
    <property type="protein sequence ID" value="GAA5507527.1"/>
    <property type="molecule type" value="Genomic_DNA"/>
</dbReference>
<evidence type="ECO:0000259" key="2">
    <source>
        <dbReference type="Pfam" id="PF18989"/>
    </source>
</evidence>
<dbReference type="Gene3D" id="3.20.20.80">
    <property type="entry name" value="Glycosidases"/>
    <property type="match status" value="1"/>
</dbReference>
<organism evidence="3 4">
    <name type="scientific">Novipirellula caenicola</name>
    <dbReference type="NCBI Taxonomy" id="1536901"/>
    <lineage>
        <taxon>Bacteria</taxon>
        <taxon>Pseudomonadati</taxon>
        <taxon>Planctomycetota</taxon>
        <taxon>Planctomycetia</taxon>
        <taxon>Pirellulales</taxon>
        <taxon>Pirellulaceae</taxon>
        <taxon>Novipirellula</taxon>
    </lineage>
</organism>
<dbReference type="SUPFAM" id="SSF51445">
    <property type="entry name" value="(Trans)glycosidases"/>
    <property type="match status" value="1"/>
</dbReference>
<evidence type="ECO:0000313" key="3">
    <source>
        <dbReference type="EMBL" id="GAA5507527.1"/>
    </source>
</evidence>
<protein>
    <recommendedName>
        <fullName evidence="2">DUF5722 domain-containing protein</fullName>
    </recommendedName>
</protein>
<dbReference type="RefSeq" id="WP_345684377.1">
    <property type="nucleotide sequence ID" value="NZ_BAABRO010000005.1"/>
</dbReference>
<evidence type="ECO:0000313" key="4">
    <source>
        <dbReference type="Proteomes" id="UP001416858"/>
    </source>
</evidence>
<gene>
    <name evidence="3" type="ORF">Rcae01_02983</name>
</gene>
<evidence type="ECO:0000256" key="1">
    <source>
        <dbReference type="SAM" id="SignalP"/>
    </source>
</evidence>
<comment type="caution">
    <text evidence="3">The sequence shown here is derived from an EMBL/GenBank/DDBJ whole genome shotgun (WGS) entry which is preliminary data.</text>
</comment>
<name>A0ABP9VQW2_9BACT</name>
<keyword evidence="4" id="KW-1185">Reference proteome</keyword>